<evidence type="ECO:0000313" key="3">
    <source>
        <dbReference type="Proteomes" id="UP000515158"/>
    </source>
</evidence>
<evidence type="ECO:0000313" key="5">
    <source>
        <dbReference type="RefSeq" id="XP_034246671.1"/>
    </source>
</evidence>
<dbReference type="AlphaFoldDB" id="A0A6P8Z8A2"/>
<dbReference type="InterPro" id="IPR037445">
    <property type="entry name" value="MAGE"/>
</dbReference>
<dbReference type="RefSeq" id="XP_034246669.1">
    <property type="nucleotide sequence ID" value="XM_034390778.1"/>
</dbReference>
<dbReference type="PROSITE" id="PS50838">
    <property type="entry name" value="MAGE"/>
    <property type="match status" value="1"/>
</dbReference>
<feature type="domain" description="MAGE" evidence="2">
    <location>
        <begin position="55"/>
        <end position="256"/>
    </location>
</feature>
<name>A0A6P8Z8A2_THRPL</name>
<dbReference type="Gene3D" id="1.10.10.1200">
    <property type="entry name" value="MAGE homology domain, winged helix WH1 motif"/>
    <property type="match status" value="1"/>
</dbReference>
<evidence type="ECO:0000259" key="2">
    <source>
        <dbReference type="PROSITE" id="PS50838"/>
    </source>
</evidence>
<proteinExistence type="predicted"/>
<accession>A0A6P8Z8A2</accession>
<evidence type="ECO:0000313" key="4">
    <source>
        <dbReference type="RefSeq" id="XP_034246669.1"/>
    </source>
</evidence>
<protein>
    <submittedName>
        <fullName evidence="4 5">Non-structural maintenance of chromosomes element 3 homolog</fullName>
    </submittedName>
</protein>
<dbReference type="InterPro" id="IPR002190">
    <property type="entry name" value="MHD_dom"/>
</dbReference>
<sequence length="266" mass="29816">MSPRRSRGRGAGGSQGTPRSSQSQSSKSSQSRASQGSQGSRQGTPQPPRLGYDETKSLARLTVRFMLMQDFDKVPIKHSDILKNILKNTLKSAADVMPIAIKMLRDIYGIRVVDGGYRTKHYLLINSLKHQEHVSNSAAVQADLGLLAIILSLIFMQTNGRWKDAGIEQGKVITFLKSIGIDDDHEYFGNLKKNLKTYESQDYLDVVKIDNTDPVKYEYRWGIRACEELSPRDVLQFASEMYGRDSIESWSAHYKAVCAHERGGSE</sequence>
<organism evidence="9">
    <name type="scientific">Thrips palmi</name>
    <name type="common">Melon thrips</name>
    <dbReference type="NCBI Taxonomy" id="161013"/>
    <lineage>
        <taxon>Eukaryota</taxon>
        <taxon>Metazoa</taxon>
        <taxon>Ecdysozoa</taxon>
        <taxon>Arthropoda</taxon>
        <taxon>Hexapoda</taxon>
        <taxon>Insecta</taxon>
        <taxon>Pterygota</taxon>
        <taxon>Neoptera</taxon>
        <taxon>Paraneoptera</taxon>
        <taxon>Thysanoptera</taxon>
        <taxon>Terebrantia</taxon>
        <taxon>Thripoidea</taxon>
        <taxon>Thripidae</taxon>
        <taxon>Thrips</taxon>
    </lineage>
</organism>
<dbReference type="FunFam" id="1.10.10.1210:FF:000001">
    <property type="entry name" value="melanoma-associated antigen D1"/>
    <property type="match status" value="1"/>
</dbReference>
<dbReference type="Proteomes" id="UP000515158">
    <property type="component" value="Unplaced"/>
</dbReference>
<dbReference type="OrthoDB" id="205198at2759"/>
<reference evidence="4 5" key="1">
    <citation type="submission" date="2025-04" db="UniProtKB">
        <authorList>
            <consortium name="RefSeq"/>
        </authorList>
    </citation>
    <scope>IDENTIFICATION</scope>
    <source>
        <tissue evidence="4 5">Total insect</tissue>
    </source>
</reference>
<dbReference type="KEGG" id="tpal:117648319"/>
<evidence type="ECO:0000313" key="6">
    <source>
        <dbReference type="RefSeq" id="XP_034246672.1"/>
    </source>
</evidence>
<evidence type="ECO:0000256" key="1">
    <source>
        <dbReference type="SAM" id="MobiDB-lite"/>
    </source>
</evidence>
<dbReference type="RefSeq" id="XP_034246672.1">
    <property type="nucleotide sequence ID" value="XM_034390781.1"/>
</dbReference>
<dbReference type="Pfam" id="PF01454">
    <property type="entry name" value="MAGE"/>
    <property type="match status" value="1"/>
</dbReference>
<dbReference type="PANTHER" id="PTHR11736">
    <property type="entry name" value="MELANOMA-ASSOCIATED ANTIGEN MAGE ANTIGEN"/>
    <property type="match status" value="1"/>
</dbReference>
<dbReference type="InterPro" id="IPR041899">
    <property type="entry name" value="MAGE_WH2"/>
</dbReference>
<dbReference type="InterPro" id="IPR041898">
    <property type="entry name" value="MAGE_WH1"/>
</dbReference>
<dbReference type="SMART" id="SM01373">
    <property type="entry name" value="MAGE"/>
    <property type="match status" value="1"/>
</dbReference>
<dbReference type="RefSeq" id="XP_034246671.1">
    <property type="nucleotide sequence ID" value="XM_034390780.1"/>
</dbReference>
<feature type="region of interest" description="Disordered" evidence="1">
    <location>
        <begin position="1"/>
        <end position="53"/>
    </location>
</feature>
<dbReference type="RefSeq" id="XP_034246673.1">
    <property type="nucleotide sequence ID" value="XM_034390782.1"/>
</dbReference>
<dbReference type="Gene3D" id="1.10.10.1210">
    <property type="entry name" value="MAGE homology domain, winged helix WH2 motif"/>
    <property type="match status" value="1"/>
</dbReference>
<keyword evidence="3" id="KW-1185">Reference proteome</keyword>
<dbReference type="RefSeq" id="XP_034246674.1">
    <property type="nucleotide sequence ID" value="XM_034390783.1"/>
</dbReference>
<feature type="compositionally biased region" description="Low complexity" evidence="1">
    <location>
        <begin position="16"/>
        <end position="44"/>
    </location>
</feature>
<gene>
    <name evidence="4 5 6 7 8 9" type="primary">LOC117648319</name>
</gene>
<dbReference type="RefSeq" id="XP_034246675.1">
    <property type="nucleotide sequence ID" value="XM_034390784.1"/>
</dbReference>
<dbReference type="GeneID" id="117648319"/>
<evidence type="ECO:0000313" key="7">
    <source>
        <dbReference type="RefSeq" id="XP_034246673.1"/>
    </source>
</evidence>
<evidence type="ECO:0000313" key="9">
    <source>
        <dbReference type="RefSeq" id="XP_034246675.1"/>
    </source>
</evidence>
<evidence type="ECO:0000313" key="8">
    <source>
        <dbReference type="RefSeq" id="XP_034246674.1"/>
    </source>
</evidence>
<dbReference type="GO" id="GO:0005634">
    <property type="term" value="C:nucleus"/>
    <property type="evidence" value="ECO:0007669"/>
    <property type="project" value="TreeGrafter"/>
</dbReference>
<dbReference type="PANTHER" id="PTHR11736:SF14">
    <property type="entry name" value="NSE3 HOMOLOG, SMC5-SMC6 COMPLEX COMPONENT"/>
    <property type="match status" value="1"/>
</dbReference>